<gene>
    <name evidence="1" type="ORF">HK097_001560</name>
</gene>
<accession>A0AAD5S613</accession>
<dbReference type="EMBL" id="JADGJD010001309">
    <property type="protein sequence ID" value="KAJ3044160.1"/>
    <property type="molecule type" value="Genomic_DNA"/>
</dbReference>
<protein>
    <submittedName>
        <fullName evidence="1">Uncharacterized protein</fullName>
    </submittedName>
</protein>
<dbReference type="Proteomes" id="UP001212841">
    <property type="component" value="Unassembled WGS sequence"/>
</dbReference>
<name>A0AAD5S613_9FUNG</name>
<evidence type="ECO:0000313" key="1">
    <source>
        <dbReference type="EMBL" id="KAJ3044160.1"/>
    </source>
</evidence>
<dbReference type="AlphaFoldDB" id="A0AAD5S613"/>
<organism evidence="1 2">
    <name type="scientific">Rhizophlyctis rosea</name>
    <dbReference type="NCBI Taxonomy" id="64517"/>
    <lineage>
        <taxon>Eukaryota</taxon>
        <taxon>Fungi</taxon>
        <taxon>Fungi incertae sedis</taxon>
        <taxon>Chytridiomycota</taxon>
        <taxon>Chytridiomycota incertae sedis</taxon>
        <taxon>Chytridiomycetes</taxon>
        <taxon>Rhizophlyctidales</taxon>
        <taxon>Rhizophlyctidaceae</taxon>
        <taxon>Rhizophlyctis</taxon>
    </lineage>
</organism>
<evidence type="ECO:0000313" key="2">
    <source>
        <dbReference type="Proteomes" id="UP001212841"/>
    </source>
</evidence>
<dbReference type="InterPro" id="IPR027417">
    <property type="entry name" value="P-loop_NTPase"/>
</dbReference>
<keyword evidence="2" id="KW-1185">Reference proteome</keyword>
<comment type="caution">
    <text evidence="1">The sequence shown here is derived from an EMBL/GenBank/DDBJ whole genome shotgun (WGS) entry which is preliminary data.</text>
</comment>
<proteinExistence type="predicted"/>
<reference evidence="1" key="1">
    <citation type="submission" date="2020-05" db="EMBL/GenBank/DDBJ databases">
        <title>Phylogenomic resolution of chytrid fungi.</title>
        <authorList>
            <person name="Stajich J.E."/>
            <person name="Amses K."/>
            <person name="Simmons R."/>
            <person name="Seto K."/>
            <person name="Myers J."/>
            <person name="Bonds A."/>
            <person name="Quandt C.A."/>
            <person name="Barry K."/>
            <person name="Liu P."/>
            <person name="Grigoriev I."/>
            <person name="Longcore J.E."/>
            <person name="James T.Y."/>
        </authorList>
    </citation>
    <scope>NUCLEOTIDE SEQUENCE</scope>
    <source>
        <strain evidence="1">JEL0318</strain>
    </source>
</reference>
<dbReference type="SUPFAM" id="SSF52540">
    <property type="entry name" value="P-loop containing nucleoside triphosphate hydrolases"/>
    <property type="match status" value="1"/>
</dbReference>
<sequence length="476" mass="52872">MQWAEMADFRKVVEESLPGFGLMQLGQQLSGVLYLLGSFKAPDSLRTSPFTMTALRKQILKDWTMCLESLAKGELRGNQHFRMMVGKPGLGKTSLMVLFMLAIAIISYNPPSRPTLIPIYYSFMAELQLLPSEIVLVALLAAGYDDFYGAPEKLRDATSLTSVIQYLREKGVRVLLLLDEVQQVGKWEPDSCQKATAQLGTLQNDVQPRIWVIASGSSFFTWQLLGKTLSAAAQPQFPAYDSVMPLERNKLKLITCAPHYSKTEFARILREMLYPETVQFTSAEWSLDYLPAGPTSAMDIDQPQEKSSSSRATISADDLKGIRRDVSEDLVEEAYAVTGGNMRSLEEDVLELVKKGGTSVATPEHLQKAIMDLENDLKVVPYYAEVCEVLLDAQLAMFDEGQLDELDLFERPSVDSGVFADQSLTPHLLHLAELGLLSVQYGHLDATFSVSFPTPTIFVAAVMHRKLVLGLPRIFG</sequence>